<accession>A0A6P1VXY2</accession>
<evidence type="ECO:0000313" key="2">
    <source>
        <dbReference type="Proteomes" id="UP000464577"/>
    </source>
</evidence>
<dbReference type="EMBL" id="CP045997">
    <property type="protein sequence ID" value="QHV96637.1"/>
    <property type="molecule type" value="Genomic_DNA"/>
</dbReference>
<name>A0A6P1VXY2_9BACT</name>
<organism evidence="1 2">
    <name type="scientific">Spirosoma endbachense</name>
    <dbReference type="NCBI Taxonomy" id="2666025"/>
    <lineage>
        <taxon>Bacteria</taxon>
        <taxon>Pseudomonadati</taxon>
        <taxon>Bacteroidota</taxon>
        <taxon>Cytophagia</taxon>
        <taxon>Cytophagales</taxon>
        <taxon>Cytophagaceae</taxon>
        <taxon>Spirosoma</taxon>
    </lineage>
</organism>
<reference evidence="1 2" key="1">
    <citation type="submission" date="2019-11" db="EMBL/GenBank/DDBJ databases">
        <title>Spirosoma endbachense sp. nov., isolated from a natural salt meadow.</title>
        <authorList>
            <person name="Rojas J."/>
            <person name="Ambika Manirajan B."/>
            <person name="Ratering S."/>
            <person name="Suarez C."/>
            <person name="Geissler-Plaum R."/>
            <person name="Schnell S."/>
        </authorList>
    </citation>
    <scope>NUCLEOTIDE SEQUENCE [LARGE SCALE GENOMIC DNA]</scope>
    <source>
        <strain evidence="1 2">I-24</strain>
    </source>
</reference>
<dbReference type="Proteomes" id="UP000464577">
    <property type="component" value="Chromosome"/>
</dbReference>
<dbReference type="RefSeq" id="WP_162387046.1">
    <property type="nucleotide sequence ID" value="NZ_CP045997.1"/>
</dbReference>
<dbReference type="AlphaFoldDB" id="A0A6P1VXY2"/>
<keyword evidence="2" id="KW-1185">Reference proteome</keyword>
<protein>
    <submittedName>
        <fullName evidence="1">Uncharacterized protein</fullName>
    </submittedName>
</protein>
<sequence>MEPLNLEMIDAGPILTDLRSSIQTFHVSGTVYLSPLSADTAGNPSATTLGMEAFGIGEFILPELLQILGIRSLTLSRQHDLTPLANLPFDMSNVASERFLWHYLRNDAVIGELRALFRHCRTIAFDNWSSLIGASDLWNGLLIDVIKPIEKKDFEFIFYLGDPLTKLSFQVDEALDIISDFSLYGQVTFALDEEEAGKLWMVLNGVRADTPVAHQTAPDLNRKYLSIFRTMKVTRLLIYSATNAVLFAKQQQFVLARRKVAQTTEMAMNARQNFIAGFSIGLLLQLDMAHCLALGLVVFEILGEQKVFLNKENLLEYIGQWINDLQKPETIYLYQ</sequence>
<evidence type="ECO:0000313" key="1">
    <source>
        <dbReference type="EMBL" id="QHV96637.1"/>
    </source>
</evidence>
<gene>
    <name evidence="1" type="ORF">GJR95_17170</name>
</gene>
<dbReference type="KEGG" id="senf:GJR95_17170"/>
<proteinExistence type="predicted"/>